<dbReference type="Pfam" id="PF07589">
    <property type="entry name" value="PEP-CTERM"/>
    <property type="match status" value="1"/>
</dbReference>
<sequence length="228" mass="24965" precursor="true">MKPTVILACTTALCAAFPLAASTITGTVKETTIDIKADDNPNAYYSRFGSNHGLRLGVNSYPLYRIEDTFQAQYGYDPFNVDPGEAFELASFNHWNGTNTDGTTPSVIQMSLFFDFLSPEKESKELTFDLNFQNGSGKTSDTFSLPEKSFANETFTINDQTYTVELLGLKEANKPITKTIVTGTTSSNTNFSLLGRFIVIPEPGTIVLAATGLIAIVVSRRDRKPKKS</sequence>
<reference evidence="4 5" key="1">
    <citation type="submission" date="2019-02" db="EMBL/GenBank/DDBJ databases">
        <title>Deep-cultivation of Planctomycetes and their phenomic and genomic characterization uncovers novel biology.</title>
        <authorList>
            <person name="Wiegand S."/>
            <person name="Jogler M."/>
            <person name="Boedeker C."/>
            <person name="Pinto D."/>
            <person name="Vollmers J."/>
            <person name="Rivas-Marin E."/>
            <person name="Kohn T."/>
            <person name="Peeters S.H."/>
            <person name="Heuer A."/>
            <person name="Rast P."/>
            <person name="Oberbeckmann S."/>
            <person name="Bunk B."/>
            <person name="Jeske O."/>
            <person name="Meyerdierks A."/>
            <person name="Storesund J.E."/>
            <person name="Kallscheuer N."/>
            <person name="Luecker S."/>
            <person name="Lage O.M."/>
            <person name="Pohl T."/>
            <person name="Merkel B.J."/>
            <person name="Hornburger P."/>
            <person name="Mueller R.-W."/>
            <person name="Bruemmer F."/>
            <person name="Labrenz M."/>
            <person name="Spormann A.M."/>
            <person name="Op den Camp H."/>
            <person name="Overmann J."/>
            <person name="Amann R."/>
            <person name="Jetten M.S.M."/>
            <person name="Mascher T."/>
            <person name="Medema M.H."/>
            <person name="Devos D.P."/>
            <person name="Kaster A.-K."/>
            <person name="Ovreas L."/>
            <person name="Rohde M."/>
            <person name="Galperin M.Y."/>
            <person name="Jogler C."/>
        </authorList>
    </citation>
    <scope>NUCLEOTIDE SEQUENCE [LARGE SCALE GENOMIC DNA]</scope>
    <source>
        <strain evidence="4 5">KS4</strain>
    </source>
</reference>
<name>A0A517YZ39_9BACT</name>
<dbReference type="AlphaFoldDB" id="A0A517YZ39"/>
<organism evidence="4 5">
    <name type="scientific">Poriferisphaera corsica</name>
    <dbReference type="NCBI Taxonomy" id="2528020"/>
    <lineage>
        <taxon>Bacteria</taxon>
        <taxon>Pseudomonadati</taxon>
        <taxon>Planctomycetota</taxon>
        <taxon>Phycisphaerae</taxon>
        <taxon>Phycisphaerales</taxon>
        <taxon>Phycisphaeraceae</taxon>
        <taxon>Poriferisphaera</taxon>
    </lineage>
</organism>
<dbReference type="RefSeq" id="WP_145080907.1">
    <property type="nucleotide sequence ID" value="NZ_CP036425.1"/>
</dbReference>
<dbReference type="EMBL" id="CP036425">
    <property type="protein sequence ID" value="QDU35488.1"/>
    <property type="molecule type" value="Genomic_DNA"/>
</dbReference>
<keyword evidence="1" id="KW-0472">Membrane</keyword>
<dbReference type="Proteomes" id="UP000317369">
    <property type="component" value="Chromosome"/>
</dbReference>
<evidence type="ECO:0000256" key="2">
    <source>
        <dbReference type="SAM" id="SignalP"/>
    </source>
</evidence>
<dbReference type="NCBIfam" id="NF038131">
    <property type="entry name" value="choice_anch_K"/>
    <property type="match status" value="1"/>
</dbReference>
<protein>
    <recommendedName>
        <fullName evidence="3">Ice-binding protein C-terminal domain-containing protein</fullName>
    </recommendedName>
</protein>
<feature type="signal peptide" evidence="2">
    <location>
        <begin position="1"/>
        <end position="20"/>
    </location>
</feature>
<keyword evidence="1" id="KW-0812">Transmembrane</keyword>
<dbReference type="OrthoDB" id="449840at2"/>
<evidence type="ECO:0000313" key="5">
    <source>
        <dbReference type="Proteomes" id="UP000317369"/>
    </source>
</evidence>
<evidence type="ECO:0000259" key="3">
    <source>
        <dbReference type="Pfam" id="PF07589"/>
    </source>
</evidence>
<dbReference type="InterPro" id="IPR013424">
    <property type="entry name" value="Ice-binding_C"/>
</dbReference>
<dbReference type="InterPro" id="IPR047995">
    <property type="entry name" value="Choice_anch_K"/>
</dbReference>
<feature type="domain" description="Ice-binding protein C-terminal" evidence="3">
    <location>
        <begin position="200"/>
        <end position="221"/>
    </location>
</feature>
<proteinExistence type="predicted"/>
<feature type="chain" id="PRO_5022158234" description="Ice-binding protein C-terminal domain-containing protein" evidence="2">
    <location>
        <begin position="21"/>
        <end position="228"/>
    </location>
</feature>
<keyword evidence="5" id="KW-1185">Reference proteome</keyword>
<evidence type="ECO:0000313" key="4">
    <source>
        <dbReference type="EMBL" id="QDU35488.1"/>
    </source>
</evidence>
<feature type="transmembrane region" description="Helical" evidence="1">
    <location>
        <begin position="193"/>
        <end position="218"/>
    </location>
</feature>
<keyword evidence="2" id="KW-0732">Signal</keyword>
<evidence type="ECO:0000256" key="1">
    <source>
        <dbReference type="SAM" id="Phobius"/>
    </source>
</evidence>
<keyword evidence="1" id="KW-1133">Transmembrane helix</keyword>
<accession>A0A517YZ39</accession>
<dbReference type="KEGG" id="pcor:KS4_35710"/>
<gene>
    <name evidence="4" type="ORF">KS4_35710</name>
</gene>